<dbReference type="SUPFAM" id="SSF53448">
    <property type="entry name" value="Nucleotide-diphospho-sugar transferases"/>
    <property type="match status" value="1"/>
</dbReference>
<dbReference type="RefSeq" id="XP_001275114.1">
    <property type="nucleotide sequence ID" value="XM_001275113.1"/>
</dbReference>
<dbReference type="EMBL" id="DS027046">
    <property type="protein sequence ID" value="EAW13688.1"/>
    <property type="molecule type" value="Genomic_DNA"/>
</dbReference>
<dbReference type="Pfam" id="PF01501">
    <property type="entry name" value="Glyco_transf_8"/>
    <property type="match status" value="1"/>
</dbReference>
<dbReference type="OMA" id="WRRTDQT"/>
<dbReference type="AlphaFoldDB" id="A1C8Q1"/>
<dbReference type="InterPro" id="IPR029044">
    <property type="entry name" value="Nucleotide-diphossugar_trans"/>
</dbReference>
<dbReference type="FunFam" id="3.90.550.10:FF:000171">
    <property type="entry name" value="Glycosyl transferase family protein"/>
    <property type="match status" value="1"/>
</dbReference>
<dbReference type="CDD" id="cd02537">
    <property type="entry name" value="GT8_Glycogenin"/>
    <property type="match status" value="1"/>
</dbReference>
<gene>
    <name evidence="1" type="ORF">ACLA_044080</name>
</gene>
<dbReference type="GeneID" id="4707310"/>
<protein>
    <submittedName>
        <fullName evidence="1">Glycosyl transferase family protein</fullName>
    </submittedName>
</protein>
<dbReference type="InterPro" id="IPR002495">
    <property type="entry name" value="Glyco_trans_8"/>
</dbReference>
<sequence>MHSKHSTTRATDATKVWATLITNTNYLPGLFTLEYSLRKTGSRYPLIVLYTDSFPDEGHAALEARGLLKQRVPHLLPSLPKEYTNDPRFYDTWTKLAAFSLVEYERVVLLDGDMLVLQNMDELMDVELDAPELGGTGNRVFAASHACVCNPLKKPHYPKDWIPANCAFTTQHSTPDAAQTSGAPSDTGLGLCNSGILVINPSSGVYDKIIDQLNTPATLSYTFPDQDLLSDIFRGRWLAIPYVYNALKTLRRKGVHDAIWRDEKVKNVHYILSPKPWDEIDKAAEGQGMTKPRKASLDPMHEWWWRFTEERLANENERGLADQF</sequence>
<dbReference type="Proteomes" id="UP000006701">
    <property type="component" value="Unassembled WGS sequence"/>
</dbReference>
<dbReference type="KEGG" id="act:ACLA_044080"/>
<evidence type="ECO:0000313" key="2">
    <source>
        <dbReference type="Proteomes" id="UP000006701"/>
    </source>
</evidence>
<keyword evidence="2" id="KW-1185">Reference proteome</keyword>
<dbReference type="Gene3D" id="3.90.550.10">
    <property type="entry name" value="Spore Coat Polysaccharide Biosynthesis Protein SpsA, Chain A"/>
    <property type="match status" value="1"/>
</dbReference>
<dbReference type="OrthoDB" id="2014201at2759"/>
<keyword evidence="1" id="KW-0808">Transferase</keyword>
<dbReference type="HOGENOM" id="CLU_049943_0_0_1"/>
<name>A1C8Q1_ASPCL</name>
<dbReference type="PANTHER" id="PTHR11183">
    <property type="entry name" value="GLYCOGENIN SUBFAMILY MEMBER"/>
    <property type="match status" value="1"/>
</dbReference>
<dbReference type="eggNOG" id="KOG1950">
    <property type="taxonomic scope" value="Eukaryota"/>
</dbReference>
<accession>A1C8Q1</accession>
<proteinExistence type="predicted"/>
<organism evidence="1 2">
    <name type="scientific">Aspergillus clavatus (strain ATCC 1007 / CBS 513.65 / DSM 816 / NCTC 3887 / NRRL 1 / QM 1276 / 107)</name>
    <dbReference type="NCBI Taxonomy" id="344612"/>
    <lineage>
        <taxon>Eukaryota</taxon>
        <taxon>Fungi</taxon>
        <taxon>Dikarya</taxon>
        <taxon>Ascomycota</taxon>
        <taxon>Pezizomycotina</taxon>
        <taxon>Eurotiomycetes</taxon>
        <taxon>Eurotiomycetidae</taxon>
        <taxon>Eurotiales</taxon>
        <taxon>Aspergillaceae</taxon>
        <taxon>Aspergillus</taxon>
        <taxon>Aspergillus subgen. Fumigati</taxon>
    </lineage>
</organism>
<evidence type="ECO:0000313" key="1">
    <source>
        <dbReference type="EMBL" id="EAW13688.1"/>
    </source>
</evidence>
<dbReference type="VEuPathDB" id="FungiDB:ACLA_044080"/>
<dbReference type="GO" id="GO:0016757">
    <property type="term" value="F:glycosyltransferase activity"/>
    <property type="evidence" value="ECO:0007669"/>
    <property type="project" value="InterPro"/>
</dbReference>
<dbReference type="InterPro" id="IPR050587">
    <property type="entry name" value="GNT1/Glycosyltrans_8"/>
</dbReference>
<reference evidence="1 2" key="1">
    <citation type="journal article" date="2008" name="PLoS Genet.">
        <title>Genomic islands in the pathogenic filamentous fungus Aspergillus fumigatus.</title>
        <authorList>
            <person name="Fedorova N.D."/>
            <person name="Khaldi N."/>
            <person name="Joardar V.S."/>
            <person name="Maiti R."/>
            <person name="Amedeo P."/>
            <person name="Anderson M.J."/>
            <person name="Crabtree J."/>
            <person name="Silva J.C."/>
            <person name="Badger J.H."/>
            <person name="Albarraq A."/>
            <person name="Angiuoli S."/>
            <person name="Bussey H."/>
            <person name="Bowyer P."/>
            <person name="Cotty P.J."/>
            <person name="Dyer P.S."/>
            <person name="Egan A."/>
            <person name="Galens K."/>
            <person name="Fraser-Liggett C.M."/>
            <person name="Haas B.J."/>
            <person name="Inman J.M."/>
            <person name="Kent R."/>
            <person name="Lemieux S."/>
            <person name="Malavazi I."/>
            <person name="Orvis J."/>
            <person name="Roemer T."/>
            <person name="Ronning C.M."/>
            <person name="Sundaram J.P."/>
            <person name="Sutton G."/>
            <person name="Turner G."/>
            <person name="Venter J.C."/>
            <person name="White O.R."/>
            <person name="Whitty B.R."/>
            <person name="Youngman P."/>
            <person name="Wolfe K.H."/>
            <person name="Goldman G.H."/>
            <person name="Wortman J.R."/>
            <person name="Jiang B."/>
            <person name="Denning D.W."/>
            <person name="Nierman W.C."/>
        </authorList>
    </citation>
    <scope>NUCLEOTIDE SEQUENCE [LARGE SCALE GENOMIC DNA]</scope>
    <source>
        <strain evidence="2">ATCC 1007 / CBS 513.65 / DSM 816 / NCTC 3887 / NRRL 1</strain>
    </source>
</reference>
<dbReference type="STRING" id="344612.A1C8Q1"/>